<gene>
    <name evidence="5" type="ORF">Vretimale_6252</name>
</gene>
<evidence type="ECO:0000259" key="4">
    <source>
        <dbReference type="Pfam" id="PF10187"/>
    </source>
</evidence>
<organism evidence="5 6">
    <name type="scientific">Volvox reticuliferus</name>
    <dbReference type="NCBI Taxonomy" id="1737510"/>
    <lineage>
        <taxon>Eukaryota</taxon>
        <taxon>Viridiplantae</taxon>
        <taxon>Chlorophyta</taxon>
        <taxon>core chlorophytes</taxon>
        <taxon>Chlorophyceae</taxon>
        <taxon>CS clade</taxon>
        <taxon>Chlamydomonadales</taxon>
        <taxon>Volvocaceae</taxon>
        <taxon>Volvox</taxon>
    </lineage>
</organism>
<dbReference type="Pfam" id="PF10187">
    <property type="entry name" value="FAM192A_Fyv6_N"/>
    <property type="match status" value="1"/>
</dbReference>
<feature type="region of interest" description="Disordered" evidence="3">
    <location>
        <begin position="235"/>
        <end position="261"/>
    </location>
</feature>
<evidence type="ECO:0000313" key="6">
    <source>
        <dbReference type="Proteomes" id="UP000722791"/>
    </source>
</evidence>
<evidence type="ECO:0000256" key="2">
    <source>
        <dbReference type="ARBA" id="ARBA00023242"/>
    </source>
</evidence>
<dbReference type="InterPro" id="IPR039845">
    <property type="entry name" value="FAM192A"/>
</dbReference>
<dbReference type="GO" id="GO:0005634">
    <property type="term" value="C:nucleus"/>
    <property type="evidence" value="ECO:0007669"/>
    <property type="project" value="UniProtKB-SubCell"/>
</dbReference>
<name>A0A8J4G7F8_9CHLO</name>
<evidence type="ECO:0000313" key="5">
    <source>
        <dbReference type="EMBL" id="GIM01468.1"/>
    </source>
</evidence>
<protein>
    <recommendedName>
        <fullName evidence="4">FAM192A/Fyv6 N-terminal domain-containing protein</fullName>
    </recommendedName>
</protein>
<dbReference type="InterPro" id="IPR019331">
    <property type="entry name" value="FAM192A/Fyv6_N"/>
</dbReference>
<feature type="compositionally biased region" description="Basic and acidic residues" evidence="3">
    <location>
        <begin position="303"/>
        <end position="316"/>
    </location>
</feature>
<feature type="region of interest" description="Disordered" evidence="3">
    <location>
        <begin position="161"/>
        <end position="187"/>
    </location>
</feature>
<comment type="caution">
    <text evidence="5">The sequence shown here is derived from an EMBL/GenBank/DDBJ whole genome shotgun (WGS) entry which is preliminary data.</text>
</comment>
<dbReference type="AlphaFoldDB" id="A0A8J4G7F8"/>
<feature type="region of interest" description="Disordered" evidence="3">
    <location>
        <begin position="290"/>
        <end position="336"/>
    </location>
</feature>
<feature type="compositionally biased region" description="Low complexity" evidence="3">
    <location>
        <begin position="169"/>
        <end position="179"/>
    </location>
</feature>
<dbReference type="PANTHER" id="PTHR13495">
    <property type="entry name" value="NEFA-INTERACTING NUCLEAR PROTEIN NIP30"/>
    <property type="match status" value="1"/>
</dbReference>
<dbReference type="Proteomes" id="UP000722791">
    <property type="component" value="Unassembled WGS sequence"/>
</dbReference>
<sequence length="336" mass="34713">MTEERRVDMLRLVGEERYYDREELLGRDATSVFPSLARQQQQDAAAGGLAAEAVMEALGARKFISESELETIRATRGATVDDGAVAVDKPLAEILRERKAAKDAEHAEKWKQMKVGKNRPLDADELQFLDSVAAAEAEKERAWSEMERAELEAFKAAVRERSVEPEGTPGPAHAPAGPAIKTDPRVPSAVTASVGTLAQPKPILKPLVKVKPKIVKEAAVKDPPATAVAAASAVAAPEATGSTQDTAKAGGPPSKKAKTAGGNCIGDVGAAENGRVIRCQAVGAAGAAEAEFGGQEAPGGGGRDGESMDGHNDGRGDALAALMGGYGSDSADSGIS</sequence>
<comment type="subcellular location">
    <subcellularLocation>
        <location evidence="1">Nucleus</location>
    </subcellularLocation>
</comment>
<dbReference type="EMBL" id="BNCQ01000009">
    <property type="protein sequence ID" value="GIM01468.1"/>
    <property type="molecule type" value="Genomic_DNA"/>
</dbReference>
<feature type="domain" description="FAM192A/Fyv6 N-terminal" evidence="4">
    <location>
        <begin position="66"/>
        <end position="155"/>
    </location>
</feature>
<accession>A0A8J4G7F8</accession>
<proteinExistence type="predicted"/>
<feature type="compositionally biased region" description="Low complexity" evidence="3">
    <location>
        <begin position="246"/>
        <end position="261"/>
    </location>
</feature>
<reference evidence="5" key="1">
    <citation type="journal article" date="2021" name="Proc. Natl. Acad. Sci. U.S.A.">
        <title>Three genomes in the algal genus Volvox reveal the fate of a haploid sex-determining region after a transition to homothallism.</title>
        <authorList>
            <person name="Yamamoto K."/>
            <person name="Hamaji T."/>
            <person name="Kawai-Toyooka H."/>
            <person name="Matsuzaki R."/>
            <person name="Takahashi F."/>
            <person name="Nishimura Y."/>
            <person name="Kawachi M."/>
            <person name="Noguchi H."/>
            <person name="Minakuchi Y."/>
            <person name="Umen J.G."/>
            <person name="Toyoda A."/>
            <person name="Nozaki H."/>
        </authorList>
    </citation>
    <scope>NUCLEOTIDE SEQUENCE</scope>
    <source>
        <strain evidence="5">NIES-3785</strain>
    </source>
</reference>
<evidence type="ECO:0000256" key="1">
    <source>
        <dbReference type="ARBA" id="ARBA00004123"/>
    </source>
</evidence>
<keyword evidence="2" id="KW-0539">Nucleus</keyword>
<evidence type="ECO:0000256" key="3">
    <source>
        <dbReference type="SAM" id="MobiDB-lite"/>
    </source>
</evidence>
<dbReference type="PANTHER" id="PTHR13495:SF0">
    <property type="entry name" value="PSME3-INTERACTING PROTEIN"/>
    <property type="match status" value="1"/>
</dbReference>